<dbReference type="PROSITE" id="PS50173">
    <property type="entry name" value="UMUC"/>
    <property type="match status" value="1"/>
</dbReference>
<comment type="caution">
    <text evidence="9">The sequence shown here is derived from an EMBL/GenBank/DDBJ whole genome shotgun (WGS) entry which is preliminary data.</text>
</comment>
<dbReference type="InterPro" id="IPR052230">
    <property type="entry name" value="DNA_polymerase_eta"/>
</dbReference>
<dbReference type="SUPFAM" id="SSF100879">
    <property type="entry name" value="Lesion bypass DNA polymerase (Y-family), little finger domain"/>
    <property type="match status" value="1"/>
</dbReference>
<dbReference type="PANTHER" id="PTHR45873">
    <property type="entry name" value="DNA POLYMERASE ETA"/>
    <property type="match status" value="1"/>
</dbReference>
<dbReference type="GO" id="GO:0009314">
    <property type="term" value="P:response to radiation"/>
    <property type="evidence" value="ECO:0007669"/>
    <property type="project" value="TreeGrafter"/>
</dbReference>
<dbReference type="Pfam" id="PF21704">
    <property type="entry name" value="POLH-Rev1_HhH"/>
    <property type="match status" value="1"/>
</dbReference>
<sequence length="700" mass="80102">MLNIEEYNVSGSTKVLFEDVGVNFIDKYDHKMVPRVVALVDMDAFFAQVCHVEYDIPRDKPLAVIHNQTVLAVNYPSRERGVSRNMSKEEIISKCPDIVIPQNVFVDVRGQLLDIPDDETNYQKLSLDIFRRASKMVFSKLKGYLPTCKYQIASIDEIYFDLTDSIRKIFHVVKEIISGQKDDHFYELDQLKSELCMSTACSDILSFEKVSDNYQFGDSNFNALIMNLFPELNDESTMSNILDILYPETSQEVSAQMATSSYRLGISNVTFHEMCLIIGAIIIYRARNKLREETSYTCSSGIFVNKIYSKMVCSINKPNGQSVLLNRWFEAYIRDTHILKLRLLGGKLGQSLVERYPEIKCIKDLQKLPLKQLMNDFGERTGQYLFNSSRGIDHDPVNNNSENSSSLQSSKVFGTPLNSSDQIQNWLRIFSGELFFRNKNNHQVSKRRPTKITVRVKSKDGTIKARTGDLIYDSDIPSRNIIFESAKNIIREKFDNSLLFPCRLLGISLCGYKKCTVMDKMSKLEFNAANKYQMGNKESDILDRFNVSSNSLINSNFHDTENSRDCETKDAHQSFLTSCSENEYCRLDDFLIDAIDSEIFGDQMNNNIGSETIGSSNELSKFIYKDWPFVKRKESDCKRPRVPNSSNKVLKTRANSASSIKLSRQNDLKCFQTKYKQTKLEFVPSPIEIPSPTRILIATP</sequence>
<dbReference type="Gene3D" id="3.40.1170.60">
    <property type="match status" value="1"/>
</dbReference>
<dbReference type="SUPFAM" id="SSF56672">
    <property type="entry name" value="DNA/RNA polymerases"/>
    <property type="match status" value="1"/>
</dbReference>
<accession>A0A9D5HYE6</accession>
<keyword evidence="3" id="KW-0479">Metal-binding</keyword>
<dbReference type="PIRSF" id="PIRSF036603">
    <property type="entry name" value="DPol_eta"/>
    <property type="match status" value="1"/>
</dbReference>
<evidence type="ECO:0000256" key="7">
    <source>
        <dbReference type="ARBA" id="ARBA00044975"/>
    </source>
</evidence>
<evidence type="ECO:0000256" key="6">
    <source>
        <dbReference type="ARBA" id="ARBA00023242"/>
    </source>
</evidence>
<dbReference type="Gene3D" id="3.30.70.270">
    <property type="match status" value="1"/>
</dbReference>
<dbReference type="Gene3D" id="3.30.1490.100">
    <property type="entry name" value="DNA polymerase, Y-family, little finger domain"/>
    <property type="match status" value="1"/>
</dbReference>
<name>A0A9D5HYE6_9CRYT</name>
<protein>
    <recommendedName>
        <fullName evidence="7">DNA polymerase eta</fullName>
    </recommendedName>
</protein>
<dbReference type="Proteomes" id="UP001067231">
    <property type="component" value="Unassembled WGS sequence"/>
</dbReference>
<dbReference type="PANTHER" id="PTHR45873:SF1">
    <property type="entry name" value="DNA POLYMERASE ETA"/>
    <property type="match status" value="1"/>
</dbReference>
<evidence type="ECO:0000256" key="1">
    <source>
        <dbReference type="ARBA" id="ARBA00004123"/>
    </source>
</evidence>
<evidence type="ECO:0000256" key="2">
    <source>
        <dbReference type="ARBA" id="ARBA00022679"/>
    </source>
</evidence>
<comment type="subcellular location">
    <subcellularLocation>
        <location evidence="1">Nucleus</location>
    </subcellularLocation>
</comment>
<dbReference type="InterPro" id="IPR036775">
    <property type="entry name" value="DNA_pol_Y-fam_lit_finger_sf"/>
</dbReference>
<dbReference type="FunFam" id="1.10.150.20:FF:000014">
    <property type="entry name" value="Polymerase (DNA directed), eta"/>
    <property type="match status" value="1"/>
</dbReference>
<dbReference type="GO" id="GO:0003684">
    <property type="term" value="F:damaged DNA binding"/>
    <property type="evidence" value="ECO:0007669"/>
    <property type="project" value="InterPro"/>
</dbReference>
<keyword evidence="4" id="KW-0227">DNA damage</keyword>
<dbReference type="InterPro" id="IPR043502">
    <property type="entry name" value="DNA/RNA_pol_sf"/>
</dbReference>
<dbReference type="InterPro" id="IPR017961">
    <property type="entry name" value="DNA_pol_Y-fam_little_finger"/>
</dbReference>
<keyword evidence="6" id="KW-0539">Nucleus</keyword>
<dbReference type="GO" id="GO:0006281">
    <property type="term" value="P:DNA repair"/>
    <property type="evidence" value="ECO:0007669"/>
    <property type="project" value="UniProtKB-KW"/>
</dbReference>
<dbReference type="GO" id="GO:0035861">
    <property type="term" value="C:site of double-strand break"/>
    <property type="evidence" value="ECO:0007669"/>
    <property type="project" value="TreeGrafter"/>
</dbReference>
<dbReference type="Gene3D" id="1.10.150.20">
    <property type="entry name" value="5' to 3' exonuclease, C-terminal subdomain"/>
    <property type="match status" value="1"/>
</dbReference>
<feature type="domain" description="UmuC" evidence="8">
    <location>
        <begin position="37"/>
        <end position="164"/>
    </location>
</feature>
<dbReference type="GO" id="GO:0005657">
    <property type="term" value="C:replication fork"/>
    <property type="evidence" value="ECO:0007669"/>
    <property type="project" value="TreeGrafter"/>
</dbReference>
<evidence type="ECO:0000256" key="5">
    <source>
        <dbReference type="ARBA" id="ARBA00023204"/>
    </source>
</evidence>
<evidence type="ECO:0000256" key="4">
    <source>
        <dbReference type="ARBA" id="ARBA00022763"/>
    </source>
</evidence>
<reference evidence="9" key="1">
    <citation type="submission" date="2022-10" db="EMBL/GenBank/DDBJ databases">
        <title>Adaptive evolution leads to modifications in subtelomeric GC content in a zoonotic Cryptosporidium species.</title>
        <authorList>
            <person name="Li J."/>
            <person name="Feng Y."/>
            <person name="Xiao L."/>
        </authorList>
    </citation>
    <scope>NUCLEOTIDE SEQUENCE</scope>
    <source>
        <strain evidence="9">33844</strain>
    </source>
</reference>
<dbReference type="Pfam" id="PF00817">
    <property type="entry name" value="IMS"/>
    <property type="match status" value="1"/>
</dbReference>
<dbReference type="GO" id="GO:0046872">
    <property type="term" value="F:metal ion binding"/>
    <property type="evidence" value="ECO:0007669"/>
    <property type="project" value="UniProtKB-KW"/>
</dbReference>
<gene>
    <name evidence="9" type="ORF">OJ253_2178</name>
</gene>
<organism evidence="9">
    <name type="scientific">Cryptosporidium canis</name>
    <dbReference type="NCBI Taxonomy" id="195482"/>
    <lineage>
        <taxon>Eukaryota</taxon>
        <taxon>Sar</taxon>
        <taxon>Alveolata</taxon>
        <taxon>Apicomplexa</taxon>
        <taxon>Conoidasida</taxon>
        <taxon>Coccidia</taxon>
        <taxon>Eucoccidiorida</taxon>
        <taxon>Eimeriorina</taxon>
        <taxon>Cryptosporidiidae</taxon>
        <taxon>Cryptosporidium</taxon>
    </lineage>
</organism>
<dbReference type="InterPro" id="IPR043128">
    <property type="entry name" value="Rev_trsase/Diguanyl_cyclase"/>
</dbReference>
<dbReference type="EMBL" id="JAPCXC010000054">
    <property type="protein sequence ID" value="KAJ1607808.1"/>
    <property type="molecule type" value="Genomic_DNA"/>
</dbReference>
<evidence type="ECO:0000313" key="9">
    <source>
        <dbReference type="EMBL" id="KAJ1607808.1"/>
    </source>
</evidence>
<dbReference type="GO" id="GO:0005634">
    <property type="term" value="C:nucleus"/>
    <property type="evidence" value="ECO:0007669"/>
    <property type="project" value="UniProtKB-SubCell"/>
</dbReference>
<evidence type="ECO:0000259" key="8">
    <source>
        <dbReference type="PROSITE" id="PS50173"/>
    </source>
</evidence>
<keyword evidence="5" id="KW-0234">DNA repair</keyword>
<dbReference type="GO" id="GO:0042276">
    <property type="term" value="P:error-prone translesion synthesis"/>
    <property type="evidence" value="ECO:0007669"/>
    <property type="project" value="TreeGrafter"/>
</dbReference>
<dbReference type="InterPro" id="IPR001126">
    <property type="entry name" value="UmuC"/>
</dbReference>
<proteinExistence type="predicted"/>
<keyword evidence="2" id="KW-0808">Transferase</keyword>
<dbReference type="OrthoDB" id="447129at2759"/>
<evidence type="ECO:0000256" key="3">
    <source>
        <dbReference type="ARBA" id="ARBA00022723"/>
    </source>
</evidence>
<dbReference type="GO" id="GO:0003887">
    <property type="term" value="F:DNA-directed DNA polymerase activity"/>
    <property type="evidence" value="ECO:0007669"/>
    <property type="project" value="TreeGrafter"/>
</dbReference>
<dbReference type="Pfam" id="PF11799">
    <property type="entry name" value="IMS_C"/>
    <property type="match status" value="1"/>
</dbReference>
<dbReference type="AlphaFoldDB" id="A0A9D5HYE6"/>